<sequence length="68" mass="7308">MKFIVLFLSAVLTPPSFDEWQAMNDLSDMAVTGTAVLFRLSAVLALSILVLGLTLMAGRFLCLACSGR</sequence>
<protein>
    <submittedName>
        <fullName evidence="2">Uncharacterized protein</fullName>
    </submittedName>
</protein>
<evidence type="ECO:0000313" key="2">
    <source>
        <dbReference type="EMBL" id="KAA1141978.1"/>
    </source>
</evidence>
<dbReference type="EMBL" id="VTZD01000024">
    <property type="protein sequence ID" value="KAA1141978.1"/>
    <property type="molecule type" value="Genomic_DNA"/>
</dbReference>
<feature type="transmembrane region" description="Helical" evidence="1">
    <location>
        <begin position="42"/>
        <end position="62"/>
    </location>
</feature>
<dbReference type="RefSeq" id="WP_149608110.1">
    <property type="nucleotide sequence ID" value="NZ_VTZD01000024.1"/>
</dbReference>
<evidence type="ECO:0000256" key="1">
    <source>
        <dbReference type="SAM" id="Phobius"/>
    </source>
</evidence>
<organism evidence="2 3">
    <name type="scientific">Citrobacter portucalensis</name>
    <dbReference type="NCBI Taxonomy" id="1639133"/>
    <lineage>
        <taxon>Bacteria</taxon>
        <taxon>Pseudomonadati</taxon>
        <taxon>Pseudomonadota</taxon>
        <taxon>Gammaproteobacteria</taxon>
        <taxon>Enterobacterales</taxon>
        <taxon>Enterobacteriaceae</taxon>
        <taxon>Citrobacter</taxon>
        <taxon>Citrobacter freundii complex</taxon>
    </lineage>
</organism>
<reference evidence="2 3" key="1">
    <citation type="submission" date="2019-08" db="EMBL/GenBank/DDBJ databases">
        <title>Draft genome sequence of Citrobacter portucalensis strain isolated from green turtle.</title>
        <authorList>
            <person name="Fernandes M.R."/>
            <person name="Sellera F.P."/>
            <person name="Goldeberg D.W."/>
            <person name="Costa D.C."/>
            <person name="Lincopan N."/>
        </authorList>
    </citation>
    <scope>NUCLEOTIDE SEQUENCE [LARGE SCALE GENOMIC DNA]</scope>
    <source>
        <strain evidence="2 3">TV06</strain>
    </source>
</reference>
<proteinExistence type="predicted"/>
<accession>A0A5B0SVR7</accession>
<gene>
    <name evidence="2" type="ORF">D3H66_19590</name>
</gene>
<evidence type="ECO:0000313" key="3">
    <source>
        <dbReference type="Proteomes" id="UP000323297"/>
    </source>
</evidence>
<keyword evidence="1" id="KW-0472">Membrane</keyword>
<dbReference type="AlphaFoldDB" id="A0A5B0SVR7"/>
<name>A0A5B0SVR7_9ENTR</name>
<comment type="caution">
    <text evidence="2">The sequence shown here is derived from an EMBL/GenBank/DDBJ whole genome shotgun (WGS) entry which is preliminary data.</text>
</comment>
<keyword evidence="1" id="KW-0812">Transmembrane</keyword>
<dbReference type="Proteomes" id="UP000323297">
    <property type="component" value="Unassembled WGS sequence"/>
</dbReference>
<keyword evidence="1" id="KW-1133">Transmembrane helix</keyword>